<sequence>MAGAAVFGVTTNTVTTTPPEPPQPAATGTATFHDDTAPDDYRDQAVREDGVTVTGGWLPRDVAEQVTAAAALIWLRRRRDYQPHPTQPDDTDLTPLPPTVTAVQAALADSPTPPPPDENAAPFEALPAGGVGLTGPGTLPVGRGLLVTAILAGQRHSSTSLIVTQATLALLLGPAAETLGRRLPLTIVDTVDEAAQLLQPAGPVTGEAIPGQRQGGTSSRHGHRKIVLLNDHDGNEQQLKHLAETGTAAAALVVVLGEQPDGPNWHAGSTGYLRDPHHPDMPGPRLCILDWTATTDLLTVIASPGPAPAHPDSGRPPLPYAGSPELPLPRQVARHEPTRLSTASRQRLHLRVLGDPQLLIDGEPLTIRRSAGLQVLVYLAIHPSGADTAQLTDAIWPGLPRHSLTGRLYTALSDLRSTIRTASDLPVIDHSDDRYRLNPAHIEVDLWQLHATIHQAAATLAHTATAWQTVLDAYPADLATTRTWPWLDPHREATRRRVIDLCATLAAKEPDPHRFLQLLQDGIHIDPYNADLHGLAGRALIDLGELEAAVELQQQHQQSLLRVGLDSEFSPRVSFTAPDAGR</sequence>
<feature type="region of interest" description="Disordered" evidence="1">
    <location>
        <begin position="1"/>
        <end position="41"/>
    </location>
</feature>
<accession>A0ABS2IZK9</accession>
<dbReference type="InterPro" id="IPR036388">
    <property type="entry name" value="WH-like_DNA-bd_sf"/>
</dbReference>
<dbReference type="Proteomes" id="UP001518872">
    <property type="component" value="Unassembled WGS sequence"/>
</dbReference>
<dbReference type="EMBL" id="JAFEUC010000013">
    <property type="protein sequence ID" value="MBM7079316.1"/>
    <property type="molecule type" value="Genomic_DNA"/>
</dbReference>
<evidence type="ECO:0000313" key="2">
    <source>
        <dbReference type="EMBL" id="MBM7079316.1"/>
    </source>
</evidence>
<feature type="compositionally biased region" description="Basic and acidic residues" evidence="1">
    <location>
        <begin position="32"/>
        <end position="41"/>
    </location>
</feature>
<dbReference type="InterPro" id="IPR011990">
    <property type="entry name" value="TPR-like_helical_dom_sf"/>
</dbReference>
<protein>
    <recommendedName>
        <fullName evidence="4">Bacterial transcriptional activator domain-containing protein</fullName>
    </recommendedName>
</protein>
<comment type="caution">
    <text evidence="2">The sequence shown here is derived from an EMBL/GenBank/DDBJ whole genome shotgun (WGS) entry which is preliminary data.</text>
</comment>
<name>A0ABS2IZK9_9ACTN</name>
<feature type="region of interest" description="Disordered" evidence="1">
    <location>
        <begin position="303"/>
        <end position="343"/>
    </location>
</feature>
<dbReference type="Gene3D" id="1.25.40.10">
    <property type="entry name" value="Tetratricopeptide repeat domain"/>
    <property type="match status" value="1"/>
</dbReference>
<dbReference type="InterPro" id="IPR051677">
    <property type="entry name" value="AfsR-DnrI-RedD_regulator"/>
</dbReference>
<keyword evidence="3" id="KW-1185">Reference proteome</keyword>
<feature type="compositionally biased region" description="Pro residues" evidence="1">
    <location>
        <begin position="305"/>
        <end position="319"/>
    </location>
</feature>
<reference evidence="2 3" key="1">
    <citation type="submission" date="2021-02" db="EMBL/GenBank/DDBJ databases">
        <authorList>
            <person name="Ra J.-S."/>
        </authorList>
    </citation>
    <scope>NUCLEOTIDE SEQUENCE [LARGE SCALE GENOMIC DNA]</scope>
    <source>
        <strain evidence="2 3">MMS20-R1-14</strain>
    </source>
</reference>
<dbReference type="PANTHER" id="PTHR35807">
    <property type="entry name" value="TRANSCRIPTIONAL REGULATOR REDD-RELATED"/>
    <property type="match status" value="1"/>
</dbReference>
<evidence type="ECO:0008006" key="4">
    <source>
        <dbReference type="Google" id="ProtNLM"/>
    </source>
</evidence>
<proteinExistence type="predicted"/>
<gene>
    <name evidence="2" type="ORF">JQX11_23640</name>
</gene>
<evidence type="ECO:0000256" key="1">
    <source>
        <dbReference type="SAM" id="MobiDB-lite"/>
    </source>
</evidence>
<organism evidence="2 3">
    <name type="scientific">Micromonospora humida</name>
    <dbReference type="NCBI Taxonomy" id="2809018"/>
    <lineage>
        <taxon>Bacteria</taxon>
        <taxon>Bacillati</taxon>
        <taxon>Actinomycetota</taxon>
        <taxon>Actinomycetes</taxon>
        <taxon>Micromonosporales</taxon>
        <taxon>Micromonosporaceae</taxon>
        <taxon>Micromonospora</taxon>
    </lineage>
</organism>
<dbReference type="Gene3D" id="1.10.10.10">
    <property type="entry name" value="Winged helix-like DNA-binding domain superfamily/Winged helix DNA-binding domain"/>
    <property type="match status" value="1"/>
</dbReference>
<feature type="compositionally biased region" description="Low complexity" evidence="1">
    <location>
        <begin position="1"/>
        <end position="17"/>
    </location>
</feature>
<evidence type="ECO:0000313" key="3">
    <source>
        <dbReference type="Proteomes" id="UP001518872"/>
    </source>
</evidence>